<dbReference type="InterPro" id="IPR026015">
    <property type="entry name" value="ATP_synth_OSCP/delta_N_sf"/>
</dbReference>
<evidence type="ECO:0000256" key="10">
    <source>
        <dbReference type="ARBA" id="ARBA00073432"/>
    </source>
</evidence>
<reference evidence="12" key="1">
    <citation type="submission" date="2023-06" db="EMBL/GenBank/DDBJ databases">
        <authorList>
            <person name="Delattre M."/>
        </authorList>
    </citation>
    <scope>NUCLEOTIDE SEQUENCE</scope>
    <source>
        <strain evidence="12">AF72</strain>
    </source>
</reference>
<accession>A0AA36C852</accession>
<protein>
    <recommendedName>
        <fullName evidence="10">ATP synthase peripheral stalk subunit OSCP, mitochondrial</fullName>
    </recommendedName>
    <alternativeName>
        <fullName evidence="11">ATP synthase subunit O</fullName>
    </alternativeName>
    <alternativeName>
        <fullName evidence="8">Oligomycin sensitivity conferral protein</fullName>
    </alternativeName>
</protein>
<dbReference type="SUPFAM" id="SSF47928">
    <property type="entry name" value="N-terminal domain of the delta subunit of the F1F0-ATP synthase"/>
    <property type="match status" value="1"/>
</dbReference>
<evidence type="ECO:0000313" key="12">
    <source>
        <dbReference type="EMBL" id="CAJ0562707.1"/>
    </source>
</evidence>
<feature type="non-terminal residue" evidence="12">
    <location>
        <position position="209"/>
    </location>
</feature>
<comment type="caution">
    <text evidence="12">The sequence shown here is derived from an EMBL/GenBank/DDBJ whole genome shotgun (WGS) entry which is preliminary data.</text>
</comment>
<dbReference type="InterPro" id="IPR000711">
    <property type="entry name" value="ATPase_OSCP/dsu"/>
</dbReference>
<evidence type="ECO:0000256" key="1">
    <source>
        <dbReference type="ARBA" id="ARBA00004370"/>
    </source>
</evidence>
<evidence type="ECO:0000256" key="7">
    <source>
        <dbReference type="ARBA" id="ARBA00023310"/>
    </source>
</evidence>
<sequence length="209" mass="22766">MASQMLKRSLSMSSVARAGSNLVKAPVQTHGIEGRYASALYSAAHKGNQLDQVDRDLQTVKGILEENEKFRDFVRDPTLKANKKKATIAEIAKKLGACKETGNFLVLLAENGRLSKLSAAISSYESIMRAHRGELFVQVTTAEPLNRGNEGALNDVLSQFTKKGQKVTVTYQVKPSIIGGLILNIGDKYVDLSIATKIKKYREAIASAI</sequence>
<keyword evidence="6" id="KW-0472">Membrane</keyword>
<evidence type="ECO:0000256" key="4">
    <source>
        <dbReference type="ARBA" id="ARBA00022781"/>
    </source>
</evidence>
<dbReference type="AlphaFoldDB" id="A0AA36C852"/>
<keyword evidence="4" id="KW-0375">Hydrogen ion transport</keyword>
<evidence type="ECO:0000256" key="9">
    <source>
        <dbReference type="ARBA" id="ARBA00064647"/>
    </source>
</evidence>
<dbReference type="GO" id="GO:0016020">
    <property type="term" value="C:membrane"/>
    <property type="evidence" value="ECO:0007669"/>
    <property type="project" value="UniProtKB-SubCell"/>
</dbReference>
<gene>
    <name evidence="12" type="ORF">MSPICULIGERA_LOCUS2204</name>
</gene>
<proteinExistence type="inferred from homology"/>
<keyword evidence="3" id="KW-0813">Transport</keyword>
<evidence type="ECO:0000256" key="5">
    <source>
        <dbReference type="ARBA" id="ARBA00023065"/>
    </source>
</evidence>
<comment type="subunit">
    <text evidence="9">Component of the ATP synthase complex composed at least of ATP5F1A/subunit alpha, ATP5F1B/subunit beta, ATP5MC1/subunit c (homooctomer), MT-ATP6/subunit a, MT-ATP8/subunit 8, ATP5ME/subunit e, ATP5MF/subunit f, ATP5MG/subunit g, ATP5MK/subunit k, ATP5MJ/subunit j, ATP5F1C/subunit gamma, ATP5F1D/subunit delta, ATP5F1E/subunit epsilon, ATP5PF/subunit F6, ATP5PB/subunit b, ATP5PD/subunit d, ATP5PO/subunit OSCP. ATP synthase complex consists of a soluble F(1) head domain (subunits alpha(3) and beta(3)) - the catalytic core - and a membrane F(0) domain - the membrane proton channel (subunits c, a, 8, e, f, g, k and j). These two domains are linked by a central stalk (subunits gamma, delta, and epsilon) rotating inside the F1 region and a stationary peripheral stalk (subunits F6, b, d, and OSCP).</text>
</comment>
<name>A0AA36C852_9BILA</name>
<dbReference type="GO" id="GO:0046933">
    <property type="term" value="F:proton-transporting ATP synthase activity, rotational mechanism"/>
    <property type="evidence" value="ECO:0007669"/>
    <property type="project" value="InterPro"/>
</dbReference>
<comment type="similarity">
    <text evidence="2">Belongs to the ATPase delta chain family.</text>
</comment>
<evidence type="ECO:0000313" key="13">
    <source>
        <dbReference type="Proteomes" id="UP001177023"/>
    </source>
</evidence>
<dbReference type="PROSITE" id="PS00389">
    <property type="entry name" value="ATPASE_DELTA"/>
    <property type="match status" value="1"/>
</dbReference>
<dbReference type="Pfam" id="PF00213">
    <property type="entry name" value="OSCP"/>
    <property type="match status" value="1"/>
</dbReference>
<keyword evidence="7" id="KW-0066">ATP synthesis</keyword>
<dbReference type="PANTHER" id="PTHR11910">
    <property type="entry name" value="ATP SYNTHASE DELTA CHAIN"/>
    <property type="match status" value="1"/>
</dbReference>
<dbReference type="NCBIfam" id="TIGR01145">
    <property type="entry name" value="ATP_synt_delta"/>
    <property type="match status" value="1"/>
</dbReference>
<dbReference type="EMBL" id="CATQJA010000662">
    <property type="protein sequence ID" value="CAJ0562707.1"/>
    <property type="molecule type" value="Genomic_DNA"/>
</dbReference>
<evidence type="ECO:0000256" key="11">
    <source>
        <dbReference type="ARBA" id="ARBA00078525"/>
    </source>
</evidence>
<dbReference type="InterPro" id="IPR020781">
    <property type="entry name" value="ATPase_OSCP/d_CS"/>
</dbReference>
<evidence type="ECO:0000256" key="3">
    <source>
        <dbReference type="ARBA" id="ARBA00022448"/>
    </source>
</evidence>
<dbReference type="Gene3D" id="1.10.520.20">
    <property type="entry name" value="N-terminal domain of the delta subunit of the F1F0-ATP synthase"/>
    <property type="match status" value="1"/>
</dbReference>
<keyword evidence="5" id="KW-0406">Ion transport</keyword>
<comment type="subcellular location">
    <subcellularLocation>
        <location evidence="1">Membrane</location>
    </subcellularLocation>
</comment>
<evidence type="ECO:0000256" key="8">
    <source>
        <dbReference type="ARBA" id="ARBA00033369"/>
    </source>
</evidence>
<dbReference type="PRINTS" id="PR00125">
    <property type="entry name" value="ATPASEDELTA"/>
</dbReference>
<dbReference type="Proteomes" id="UP001177023">
    <property type="component" value="Unassembled WGS sequence"/>
</dbReference>
<organism evidence="12 13">
    <name type="scientific">Mesorhabditis spiculigera</name>
    <dbReference type="NCBI Taxonomy" id="96644"/>
    <lineage>
        <taxon>Eukaryota</taxon>
        <taxon>Metazoa</taxon>
        <taxon>Ecdysozoa</taxon>
        <taxon>Nematoda</taxon>
        <taxon>Chromadorea</taxon>
        <taxon>Rhabditida</taxon>
        <taxon>Rhabditina</taxon>
        <taxon>Rhabditomorpha</taxon>
        <taxon>Rhabditoidea</taxon>
        <taxon>Rhabditidae</taxon>
        <taxon>Mesorhabditinae</taxon>
        <taxon>Mesorhabditis</taxon>
    </lineage>
</organism>
<dbReference type="HAMAP" id="MF_01416">
    <property type="entry name" value="ATP_synth_delta_bact"/>
    <property type="match status" value="1"/>
</dbReference>
<evidence type="ECO:0000256" key="2">
    <source>
        <dbReference type="ARBA" id="ARBA00007046"/>
    </source>
</evidence>
<evidence type="ECO:0000256" key="6">
    <source>
        <dbReference type="ARBA" id="ARBA00023136"/>
    </source>
</evidence>
<keyword evidence="13" id="KW-1185">Reference proteome</keyword>